<dbReference type="AlphaFoldDB" id="A0AA40K638"/>
<evidence type="ECO:0000313" key="3">
    <source>
        <dbReference type="Proteomes" id="UP001172159"/>
    </source>
</evidence>
<comment type="caution">
    <text evidence="2">The sequence shown here is derived from an EMBL/GenBank/DDBJ whole genome shotgun (WGS) entry which is preliminary data.</text>
</comment>
<evidence type="ECO:0000313" key="2">
    <source>
        <dbReference type="EMBL" id="KAK0747331.1"/>
    </source>
</evidence>
<proteinExistence type="predicted"/>
<gene>
    <name evidence="2" type="ORF">B0T21DRAFT_354097</name>
</gene>
<dbReference type="InterPro" id="IPR037401">
    <property type="entry name" value="SnoaL-like"/>
</dbReference>
<evidence type="ECO:0000259" key="1">
    <source>
        <dbReference type="Pfam" id="PF13577"/>
    </source>
</evidence>
<organism evidence="2 3">
    <name type="scientific">Apiosordaria backusii</name>
    <dbReference type="NCBI Taxonomy" id="314023"/>
    <lineage>
        <taxon>Eukaryota</taxon>
        <taxon>Fungi</taxon>
        <taxon>Dikarya</taxon>
        <taxon>Ascomycota</taxon>
        <taxon>Pezizomycotina</taxon>
        <taxon>Sordariomycetes</taxon>
        <taxon>Sordariomycetidae</taxon>
        <taxon>Sordariales</taxon>
        <taxon>Lasiosphaeriaceae</taxon>
        <taxon>Apiosordaria</taxon>
    </lineage>
</organism>
<name>A0AA40K638_9PEZI</name>
<reference evidence="2" key="1">
    <citation type="submission" date="2023-06" db="EMBL/GenBank/DDBJ databases">
        <title>Genome-scale phylogeny and comparative genomics of the fungal order Sordariales.</title>
        <authorList>
            <consortium name="Lawrence Berkeley National Laboratory"/>
            <person name="Hensen N."/>
            <person name="Bonometti L."/>
            <person name="Westerberg I."/>
            <person name="Brannstrom I.O."/>
            <person name="Guillou S."/>
            <person name="Cros-Aarteil S."/>
            <person name="Calhoun S."/>
            <person name="Haridas S."/>
            <person name="Kuo A."/>
            <person name="Mondo S."/>
            <person name="Pangilinan J."/>
            <person name="Riley R."/>
            <person name="Labutti K."/>
            <person name="Andreopoulos B."/>
            <person name="Lipzen A."/>
            <person name="Chen C."/>
            <person name="Yanf M."/>
            <person name="Daum C."/>
            <person name="Ng V."/>
            <person name="Clum A."/>
            <person name="Steindorff A."/>
            <person name="Ohm R."/>
            <person name="Martin F."/>
            <person name="Silar P."/>
            <person name="Natvig D."/>
            <person name="Lalanne C."/>
            <person name="Gautier V."/>
            <person name="Ament-Velasquez S.L."/>
            <person name="Kruys A."/>
            <person name="Hutchinson M.I."/>
            <person name="Powell A.J."/>
            <person name="Barry K."/>
            <person name="Miller A.N."/>
            <person name="Grigoriev I.V."/>
            <person name="Debuchy R."/>
            <person name="Gladieux P."/>
            <person name="Thoren M.H."/>
            <person name="Johannesson H."/>
        </authorList>
    </citation>
    <scope>NUCLEOTIDE SEQUENCE</scope>
    <source>
        <strain evidence="2">CBS 540.89</strain>
    </source>
</reference>
<dbReference type="SUPFAM" id="SSF54427">
    <property type="entry name" value="NTF2-like"/>
    <property type="match status" value="1"/>
</dbReference>
<feature type="domain" description="SnoaL-like" evidence="1">
    <location>
        <begin position="52"/>
        <end position="184"/>
    </location>
</feature>
<dbReference type="EMBL" id="JAUKTV010000001">
    <property type="protein sequence ID" value="KAK0747331.1"/>
    <property type="molecule type" value="Genomic_DNA"/>
</dbReference>
<keyword evidence="3" id="KW-1185">Reference proteome</keyword>
<accession>A0AA40K638</accession>
<sequence>MYLSAGHPPSCGLSGLAIIFLFSDQTDIGGKKLHPNIKMPTDIVPYEVAELIRRKKAVYCRYADAKQWHLFSEFALPEATFTFVEALTPDIPMSEGGQDLSFPHRDAFLDYFRARNKDLQCIHSVGPGELYFVDGEGSEKEVKAVWSAIYQVGDRNETKGIHGTGGGYYHEVWVKRGDDWFMKSLMFERVYWKLQM</sequence>
<dbReference type="InterPro" id="IPR032710">
    <property type="entry name" value="NTF2-like_dom_sf"/>
</dbReference>
<dbReference type="Gene3D" id="3.10.450.50">
    <property type="match status" value="1"/>
</dbReference>
<protein>
    <recommendedName>
        <fullName evidence="1">SnoaL-like domain-containing protein</fullName>
    </recommendedName>
</protein>
<dbReference type="Proteomes" id="UP001172159">
    <property type="component" value="Unassembled WGS sequence"/>
</dbReference>
<dbReference type="Pfam" id="PF13577">
    <property type="entry name" value="SnoaL_4"/>
    <property type="match status" value="1"/>
</dbReference>